<dbReference type="PRINTS" id="PR01077">
    <property type="entry name" value="CLAUDIN"/>
</dbReference>
<feature type="transmembrane region" description="Helical" evidence="10">
    <location>
        <begin position="83"/>
        <end position="103"/>
    </location>
</feature>
<evidence type="ECO:0000256" key="2">
    <source>
        <dbReference type="ARBA" id="ARBA00004651"/>
    </source>
</evidence>
<evidence type="ECO:0000256" key="10">
    <source>
        <dbReference type="SAM" id="Phobius"/>
    </source>
</evidence>
<evidence type="ECO:0000256" key="7">
    <source>
        <dbReference type="ARBA" id="ARBA00022949"/>
    </source>
</evidence>
<evidence type="ECO:0000256" key="4">
    <source>
        <dbReference type="ARBA" id="ARBA00022427"/>
    </source>
</evidence>
<keyword evidence="9 10" id="KW-0472">Membrane</keyword>
<dbReference type="EMBL" id="AKHW03004201">
    <property type="protein sequence ID" value="KYO30400.1"/>
    <property type="molecule type" value="Genomic_DNA"/>
</dbReference>
<gene>
    <name evidence="11" type="ORF">Y1Q_0023553</name>
</gene>
<name>A0A151N0X3_ALLMI</name>
<dbReference type="PANTHER" id="PTHR12002">
    <property type="entry name" value="CLAUDIN"/>
    <property type="match status" value="1"/>
</dbReference>
<dbReference type="Gene3D" id="1.20.140.150">
    <property type="match status" value="1"/>
</dbReference>
<evidence type="ECO:0000256" key="1">
    <source>
        <dbReference type="ARBA" id="ARBA00004435"/>
    </source>
</evidence>
<dbReference type="GO" id="GO:0005923">
    <property type="term" value="C:bicellular tight junction"/>
    <property type="evidence" value="ECO:0007669"/>
    <property type="project" value="UniProtKB-SubCell"/>
</dbReference>
<dbReference type="GO" id="GO:0005886">
    <property type="term" value="C:plasma membrane"/>
    <property type="evidence" value="ECO:0007669"/>
    <property type="project" value="UniProtKB-SubCell"/>
</dbReference>
<keyword evidence="12" id="KW-1185">Reference proteome</keyword>
<dbReference type="InterPro" id="IPR006187">
    <property type="entry name" value="Claudin"/>
</dbReference>
<comment type="subcellular location">
    <subcellularLocation>
        <location evidence="1">Cell junction</location>
        <location evidence="1">Tight junction</location>
    </subcellularLocation>
    <subcellularLocation>
        <location evidence="2">Cell membrane</location>
        <topology evidence="2">Multi-pass membrane protein</topology>
    </subcellularLocation>
</comment>
<proteinExistence type="inferred from homology"/>
<dbReference type="AlphaFoldDB" id="A0A151N0X3"/>
<evidence type="ECO:0000256" key="8">
    <source>
        <dbReference type="ARBA" id="ARBA00022989"/>
    </source>
</evidence>
<keyword evidence="7" id="KW-0965">Cell junction</keyword>
<keyword evidence="5" id="KW-1003">Cell membrane</keyword>
<protein>
    <submittedName>
        <fullName evidence="11">Claudin-7-like</fullName>
    </submittedName>
</protein>
<evidence type="ECO:0000256" key="6">
    <source>
        <dbReference type="ARBA" id="ARBA00022692"/>
    </source>
</evidence>
<comment type="similarity">
    <text evidence="3">Belongs to the claudin family.</text>
</comment>
<dbReference type="STRING" id="8496.A0A151N0X3"/>
<accession>A0A151N0X3</accession>
<evidence type="ECO:0000256" key="5">
    <source>
        <dbReference type="ARBA" id="ARBA00022475"/>
    </source>
</evidence>
<dbReference type="Proteomes" id="UP000050525">
    <property type="component" value="Unassembled WGS sequence"/>
</dbReference>
<dbReference type="GO" id="GO:0005198">
    <property type="term" value="F:structural molecule activity"/>
    <property type="evidence" value="ECO:0007669"/>
    <property type="project" value="InterPro"/>
</dbReference>
<keyword evidence="6 10" id="KW-0812">Transmembrane</keyword>
<evidence type="ECO:0000256" key="9">
    <source>
        <dbReference type="ARBA" id="ARBA00023136"/>
    </source>
</evidence>
<keyword evidence="4" id="KW-0796">Tight junction</keyword>
<keyword evidence="8 10" id="KW-1133">Transmembrane helix</keyword>
<evidence type="ECO:0000313" key="12">
    <source>
        <dbReference type="Proteomes" id="UP000050525"/>
    </source>
</evidence>
<evidence type="ECO:0000313" key="11">
    <source>
        <dbReference type="EMBL" id="KYO30400.1"/>
    </source>
</evidence>
<reference evidence="11 12" key="1">
    <citation type="journal article" date="2012" name="Genome Biol.">
        <title>Sequencing three crocodilian genomes to illuminate the evolution of archosaurs and amniotes.</title>
        <authorList>
            <person name="St John J.A."/>
            <person name="Braun E.L."/>
            <person name="Isberg S.R."/>
            <person name="Miles L.G."/>
            <person name="Chong A.Y."/>
            <person name="Gongora J."/>
            <person name="Dalzell P."/>
            <person name="Moran C."/>
            <person name="Bed'hom B."/>
            <person name="Abzhanov A."/>
            <person name="Burgess S.C."/>
            <person name="Cooksey A.M."/>
            <person name="Castoe T.A."/>
            <person name="Crawford N.G."/>
            <person name="Densmore L.D."/>
            <person name="Drew J.C."/>
            <person name="Edwards S.V."/>
            <person name="Faircloth B.C."/>
            <person name="Fujita M.K."/>
            <person name="Greenwold M.J."/>
            <person name="Hoffmann F.G."/>
            <person name="Howard J.M."/>
            <person name="Iguchi T."/>
            <person name="Janes D.E."/>
            <person name="Khan S.Y."/>
            <person name="Kohno S."/>
            <person name="de Koning A.J."/>
            <person name="Lance S.L."/>
            <person name="McCarthy F.M."/>
            <person name="McCormack J.E."/>
            <person name="Merchant M.E."/>
            <person name="Peterson D.G."/>
            <person name="Pollock D.D."/>
            <person name="Pourmand N."/>
            <person name="Raney B.J."/>
            <person name="Roessler K.A."/>
            <person name="Sanford J.R."/>
            <person name="Sawyer R.H."/>
            <person name="Schmidt C.J."/>
            <person name="Triplett E.W."/>
            <person name="Tuberville T.D."/>
            <person name="Venegas-Anaya M."/>
            <person name="Howard J.T."/>
            <person name="Jarvis E.D."/>
            <person name="Guillette L.J.Jr."/>
            <person name="Glenn T.C."/>
            <person name="Green R.E."/>
            <person name="Ray D.A."/>
        </authorList>
    </citation>
    <scope>NUCLEOTIDE SEQUENCE [LARGE SCALE GENOMIC DNA]</scope>
    <source>
        <strain evidence="11">KSC_2009_1</strain>
    </source>
</reference>
<evidence type="ECO:0000256" key="3">
    <source>
        <dbReference type="ARBA" id="ARBA00008295"/>
    </source>
</evidence>
<sequence length="187" mass="19995">MVTTSMVLGLAVAPMGWVMTLAATVTPRWREFSARPGFPRDVSFSDGLLESRLEVAAVPCRAVPCRAVPDKAAVSWPMHMLRAMTVLSVLAGALSCSIANAGVRWRTRPPDPRLTGTAGLLLVLRGATDLCAVSYMAYRVLDNIASPQTPAADKLHMGPCLYLGWTGGGLEILTSLCLAVNCPRKQE</sequence>
<comment type="caution">
    <text evidence="11">The sequence shown here is derived from an EMBL/GenBank/DDBJ whole genome shotgun (WGS) entry which is preliminary data.</text>
</comment>
<organism evidence="11 12">
    <name type="scientific">Alligator mississippiensis</name>
    <name type="common">American alligator</name>
    <dbReference type="NCBI Taxonomy" id="8496"/>
    <lineage>
        <taxon>Eukaryota</taxon>
        <taxon>Metazoa</taxon>
        <taxon>Chordata</taxon>
        <taxon>Craniata</taxon>
        <taxon>Vertebrata</taxon>
        <taxon>Euteleostomi</taxon>
        <taxon>Archelosauria</taxon>
        <taxon>Archosauria</taxon>
        <taxon>Crocodylia</taxon>
        <taxon>Alligatoridae</taxon>
        <taxon>Alligatorinae</taxon>
        <taxon>Alligator</taxon>
    </lineage>
</organism>